<dbReference type="InterPro" id="IPR007627">
    <property type="entry name" value="RNA_pol_sigma70_r2"/>
</dbReference>
<gene>
    <name evidence="6" type="ORF">POZ22_12280</name>
</gene>
<feature type="domain" description="RNA polymerase sigma-70 region 2" evidence="4">
    <location>
        <begin position="16"/>
        <end position="79"/>
    </location>
</feature>
<keyword evidence="3" id="KW-0804">Transcription</keyword>
<accession>A0AAW6GC27</accession>
<dbReference type="EMBL" id="JAQNSB010000017">
    <property type="protein sequence ID" value="MDC1855555.1"/>
    <property type="molecule type" value="Genomic_DNA"/>
</dbReference>
<evidence type="ECO:0000256" key="3">
    <source>
        <dbReference type="ARBA" id="ARBA00023163"/>
    </source>
</evidence>
<keyword evidence="1" id="KW-0805">Transcription regulation</keyword>
<dbReference type="Proteomes" id="UP001214113">
    <property type="component" value="Unassembled WGS sequence"/>
</dbReference>
<protein>
    <submittedName>
        <fullName evidence="6">Sigma-70 family RNA polymerase sigma factor</fullName>
    </submittedName>
</protein>
<dbReference type="RefSeq" id="WP_217291138.1">
    <property type="nucleotide sequence ID" value="NZ_CAXVJK010000002.1"/>
</dbReference>
<dbReference type="GO" id="GO:0003677">
    <property type="term" value="F:DNA binding"/>
    <property type="evidence" value="ECO:0007669"/>
    <property type="project" value="InterPro"/>
</dbReference>
<evidence type="ECO:0000259" key="4">
    <source>
        <dbReference type="Pfam" id="PF04542"/>
    </source>
</evidence>
<dbReference type="NCBIfam" id="TIGR02937">
    <property type="entry name" value="sigma70-ECF"/>
    <property type="match status" value="1"/>
</dbReference>
<dbReference type="InterPro" id="IPR013249">
    <property type="entry name" value="RNA_pol_sigma70_r4_t2"/>
</dbReference>
<evidence type="ECO:0000256" key="2">
    <source>
        <dbReference type="ARBA" id="ARBA00023082"/>
    </source>
</evidence>
<reference evidence="6" key="1">
    <citation type="submission" date="2022-10" db="EMBL/GenBank/DDBJ databases">
        <title>Human gut microbiome strain richness.</title>
        <authorList>
            <person name="Chen-Liaw A."/>
        </authorList>
    </citation>
    <scope>NUCLEOTIDE SEQUENCE</scope>
    <source>
        <strain evidence="6">BSD2780061687st1_G10_BSD2780061687b_171204</strain>
    </source>
</reference>
<dbReference type="AlphaFoldDB" id="A0AAW6GC27"/>
<organism evidence="6 7">
    <name type="scientific">Bacteroides uniformis</name>
    <dbReference type="NCBI Taxonomy" id="820"/>
    <lineage>
        <taxon>Bacteria</taxon>
        <taxon>Pseudomonadati</taxon>
        <taxon>Bacteroidota</taxon>
        <taxon>Bacteroidia</taxon>
        <taxon>Bacteroidales</taxon>
        <taxon>Bacteroidaceae</taxon>
        <taxon>Bacteroides</taxon>
    </lineage>
</organism>
<dbReference type="Pfam" id="PF08281">
    <property type="entry name" value="Sigma70_r4_2"/>
    <property type="match status" value="1"/>
</dbReference>
<sequence>MQTSTLDSNLLITEAYAAYRILGINYVYSRTNEYMLAEDLVQDAFVRLMGYKQIICKDTVQGMFFTVLRNLLFDYLRRHYKQQEVTTYLYDHTATCTNESESLVVAADLEEHERMRLEKLPEKRRTVYMMSRFEDKSAGDIAQELNLSLRTVETHLYIIRKEIREYMRQCI</sequence>
<dbReference type="Pfam" id="PF04542">
    <property type="entry name" value="Sigma70_r2"/>
    <property type="match status" value="1"/>
</dbReference>
<name>A0AAW6GC27_BACUN</name>
<comment type="caution">
    <text evidence="6">The sequence shown here is derived from an EMBL/GenBank/DDBJ whole genome shotgun (WGS) entry which is preliminary data.</text>
</comment>
<dbReference type="PANTHER" id="PTHR43133:SF46">
    <property type="entry name" value="RNA POLYMERASE SIGMA-70 FACTOR ECF SUBFAMILY"/>
    <property type="match status" value="1"/>
</dbReference>
<dbReference type="GO" id="GO:0006352">
    <property type="term" value="P:DNA-templated transcription initiation"/>
    <property type="evidence" value="ECO:0007669"/>
    <property type="project" value="InterPro"/>
</dbReference>
<evidence type="ECO:0000313" key="6">
    <source>
        <dbReference type="EMBL" id="MDC1855555.1"/>
    </source>
</evidence>
<dbReference type="InterPro" id="IPR014284">
    <property type="entry name" value="RNA_pol_sigma-70_dom"/>
</dbReference>
<feature type="domain" description="RNA polymerase sigma factor 70 region 4 type 2" evidence="5">
    <location>
        <begin position="116"/>
        <end position="161"/>
    </location>
</feature>
<dbReference type="GO" id="GO:0016987">
    <property type="term" value="F:sigma factor activity"/>
    <property type="evidence" value="ECO:0007669"/>
    <property type="project" value="UniProtKB-KW"/>
</dbReference>
<dbReference type="InterPro" id="IPR039425">
    <property type="entry name" value="RNA_pol_sigma-70-like"/>
</dbReference>
<evidence type="ECO:0000256" key="1">
    <source>
        <dbReference type="ARBA" id="ARBA00023015"/>
    </source>
</evidence>
<evidence type="ECO:0000313" key="7">
    <source>
        <dbReference type="Proteomes" id="UP001214113"/>
    </source>
</evidence>
<keyword evidence="2" id="KW-0731">Sigma factor</keyword>
<dbReference type="PANTHER" id="PTHR43133">
    <property type="entry name" value="RNA POLYMERASE ECF-TYPE SIGMA FACTO"/>
    <property type="match status" value="1"/>
</dbReference>
<proteinExistence type="predicted"/>
<evidence type="ECO:0000259" key="5">
    <source>
        <dbReference type="Pfam" id="PF08281"/>
    </source>
</evidence>